<evidence type="ECO:0000313" key="7">
    <source>
        <dbReference type="EMBL" id="OSX65654.1"/>
    </source>
</evidence>
<dbReference type="OrthoDB" id="422720at2759"/>
<evidence type="ECO:0000259" key="6">
    <source>
        <dbReference type="PROSITE" id="PS51716"/>
    </source>
</evidence>
<dbReference type="GO" id="GO:0005525">
    <property type="term" value="F:GTP binding"/>
    <property type="evidence" value="ECO:0007669"/>
    <property type="project" value="UniProtKB-KW"/>
</dbReference>
<protein>
    <recommendedName>
        <fullName evidence="6">IRG-type G domain-containing protein</fullName>
    </recommendedName>
</protein>
<dbReference type="InterPro" id="IPR027417">
    <property type="entry name" value="P-loop_NTPase"/>
</dbReference>
<feature type="compositionally biased region" description="Basic and acidic residues" evidence="5">
    <location>
        <begin position="657"/>
        <end position="674"/>
    </location>
</feature>
<feature type="compositionally biased region" description="Basic and acidic residues" evidence="5">
    <location>
        <begin position="173"/>
        <end position="288"/>
    </location>
</feature>
<feature type="compositionally biased region" description="Basic and acidic residues" evidence="5">
    <location>
        <begin position="1052"/>
        <end position="1134"/>
    </location>
</feature>
<feature type="compositionally biased region" description="Basic and acidic residues" evidence="5">
    <location>
        <begin position="1153"/>
        <end position="1227"/>
    </location>
</feature>
<feature type="domain" description="IRG-type G" evidence="6">
    <location>
        <begin position="748"/>
        <end position="954"/>
    </location>
</feature>
<gene>
    <name evidence="7" type="ORF">POSPLADRAFT_1135589</name>
</gene>
<dbReference type="RefSeq" id="XP_024342448.1">
    <property type="nucleotide sequence ID" value="XM_024484593.1"/>
</dbReference>
<dbReference type="InterPro" id="IPR007743">
    <property type="entry name" value="Immunity-related_GTPase-like"/>
</dbReference>
<dbReference type="InterPro" id="IPR030385">
    <property type="entry name" value="G_IRG_dom"/>
</dbReference>
<dbReference type="PANTHER" id="PTHR32341">
    <property type="entry name" value="INTERFERON-INDUCIBLE GTPASE"/>
    <property type="match status" value="1"/>
</dbReference>
<evidence type="ECO:0000256" key="2">
    <source>
        <dbReference type="ARBA" id="ARBA00022741"/>
    </source>
</evidence>
<feature type="compositionally biased region" description="Low complexity" evidence="5">
    <location>
        <begin position="160"/>
        <end position="172"/>
    </location>
</feature>
<feature type="compositionally biased region" description="Basic and acidic residues" evidence="5">
    <location>
        <begin position="131"/>
        <end position="159"/>
    </location>
</feature>
<keyword evidence="3" id="KW-0378">Hydrolase</keyword>
<keyword evidence="2" id="KW-0547">Nucleotide-binding</keyword>
<dbReference type="Pfam" id="PF05049">
    <property type="entry name" value="IIGP"/>
    <property type="match status" value="4"/>
</dbReference>
<feature type="domain" description="IRG-type G" evidence="6">
    <location>
        <begin position="372"/>
        <end position="574"/>
    </location>
</feature>
<comment type="similarity">
    <text evidence="1">Belongs to the TRAFAC class dynamin-like GTPase superfamily. IRG family.</text>
</comment>
<sequence length="1998" mass="226016">MAVREAISIHQFVLHGSMSDASMIDEGGDSLDARPMGQRGALDTFDTHKAQLRTSFAPGARTLTAQHNTFTSTHPHSASAVLSVMGVVTSVVTAVTGLIGTVVGLIDGIRASSAAGRIGPNPVLRELQERARRQQEQAEQADRARRRAEEELAWAREQQRAAQARAAEQTQRAADERARAEEAMRRAQEEAERADELRRRIEEETWRTEEQCSQADEARQTAEAARTRAEQRARQLRKDKLRADESRKKAEENANRAEEEARKAEEQRRRADEERKCSDQAKGAAEEQCRRAEEARVRSEAERARADAEARKAMLERQRAQAAEAQARKAMEEAEAARKEAEKALREGIKPIIIPTSQEFEATQRRLQYREGMFHFAIAGVAGSGKSSLINAFRGLRNSDRSSLVARTGVVETTNKITRFADPNPANPFVWYDIPGAGTLNVPDWVYFNEQGLYAFDCIIVLTDNRFMQTDEAILRNCARFKIPAYIVRSKSRQHIQNVLNDMPYDEDEGEDDVVRIAKARRTYMRETRESIARNLGHANLPHQRVYMVDKEYLVQVSQGKHPKDVLDEWDLLKDLLSEASARRVRMVLSNQKRHITFTSPSARPQEHRRHRNADFMGAGIGRLLWCGLLYVTVGVILEQLKGARDEGRIGPNPTTERLEKRKDTTQGEAKATDDASNAAGNETRQMNDGRRELQERLRQKLEERRDGPTRVERQASSSSGIWDGRNIHSPTRDDVEQAKRRLQYQDGQFHFAVTGIAGSGKSSLINALRGLHNGAHGAEVAPTGVTETTHTIARYPDAARPFIWYDVPGAGTLSIPEWSYFDSQGLYIFDCIVVVVDSRFTATDVAILRNCARFDIPSYIVRSKSLQHIANILIDMPHDASMPRDEAGRRETAKRRYTSETRESVTRNLERAGLPQQRVYIVDKETLMQITNEKSPRVVLDELELLRDLLTEAQRRRNEKHRWARSSNLPVDTLRLSPDLSELIHLGRLPYGGEDEVLPSYANYPFASMSLIIALAAIPIIDGILGLIQGFQNDARSGRIASNPVMKELERRMEEERRRADEADEERQRAEERRKEAEEASARAAEDARRAEEDRRHAEEARARAEEEAKRAEANRRRAEEEHKRLMSSEERRKTKGAQQSKKGRGQKRLRGAAEGDARRADEEKRRAEEQRLRAEEDKRVADQAKAAAEEQRRRAEEDKQRSEAQRAKADEEAKQAKAGQEKPEAARAAADEAAAEAKARAEEAQKALREGIKPVIMPTREEYEATRKRLQYKDGIFHFAIAGISGSGKSSLINAFRGLRNGSRGSLVAKTGVTETTSKIARYADPNKANPFVWYDVPGAGTLSIPDWVYFNQQGLYIFDCIIVLTDNRFTQTDEAILRNCARFQIPSYIVRSKSLQHIQNVLDDMPYDEDADEVEGARKDKAIKQYVAETRDSVAQNLEKAGLPQQRVYVVDKELLVLIANGKVPESLLDELDLMSDLLEEARRRRVRGLESPDPVAPSSSTAWRTTNFCAALYTIMVVDGRCVAFFRTVPVHYGDELRIPQTSMGVRASVVNAVGVLVTAVTGLIHALRADAASGSVGRNPVMEELEGRMRQAQRRADEAERDRAAAEEERARAEENARRAEEARERAEEDARQAREQRQGAEEARRKAEDDAQRAYDDMRRAEEERRHAEEARRRADEATQVEDVERRKTEDEQTQVDGERRKSEEDAVEAKRVTQEAEQGILAADRRRAEAYAGLERAKKALKERINPVIMPTEVEYTATKERLQYTEGFFHFAVTGISGSGKSSLINAFRGLQNSSRDPRVARTGIVETTSEIVRYTDTNTANPFLWYDVPGAGTLDVPDWNYFNTQGLYVFDCIIVLIDTRFTQTDEAILRNCARFQIPTYIVRSKSKQHIQNVLDDLPEDDGDDEDGEDDARMEKAMEKYIAETQDSVAKNLARAKLPQQKVYMVDKDFMVQVVKGKQPKDFLDEWELLKDLLAEARIRRVKPSGSTQD</sequence>
<dbReference type="SUPFAM" id="SSF52540">
    <property type="entry name" value="P-loop containing nucleoside triphosphate hydrolases"/>
    <property type="match status" value="4"/>
</dbReference>
<evidence type="ECO:0000256" key="5">
    <source>
        <dbReference type="SAM" id="MobiDB-lite"/>
    </source>
</evidence>
<feature type="compositionally biased region" description="Basic and acidic residues" evidence="5">
    <location>
        <begin position="686"/>
        <end position="714"/>
    </location>
</feature>
<reference evidence="7 8" key="1">
    <citation type="submission" date="2017-04" db="EMBL/GenBank/DDBJ databases">
        <title>Genome Sequence of the Model Brown-Rot Fungus Postia placenta SB12.</title>
        <authorList>
            <consortium name="DOE Joint Genome Institute"/>
            <person name="Gaskell J."/>
            <person name="Kersten P."/>
            <person name="Larrondo L.F."/>
            <person name="Canessa P."/>
            <person name="Martinez D."/>
            <person name="Hibbett D."/>
            <person name="Schmoll M."/>
            <person name="Kubicek C.P."/>
            <person name="Martinez A.T."/>
            <person name="Yadav J."/>
            <person name="Master E."/>
            <person name="Magnuson J.K."/>
            <person name="James T."/>
            <person name="Yaver D."/>
            <person name="Berka R."/>
            <person name="Labutti K."/>
            <person name="Lipzen A."/>
            <person name="Aerts A."/>
            <person name="Barry K."/>
            <person name="Henrissat B."/>
            <person name="Blanchette R."/>
            <person name="Grigoriev I."/>
            <person name="Cullen D."/>
        </authorList>
    </citation>
    <scope>NUCLEOTIDE SEQUENCE [LARGE SCALE GENOMIC DNA]</scope>
    <source>
        <strain evidence="7 8">MAD-698-R-SB12</strain>
    </source>
</reference>
<evidence type="ECO:0000256" key="1">
    <source>
        <dbReference type="ARBA" id="ARBA00005429"/>
    </source>
</evidence>
<dbReference type="PANTHER" id="PTHR32341:SF10">
    <property type="entry name" value="INTERFERON-INDUCIBLE GTPASE 5"/>
    <property type="match status" value="1"/>
</dbReference>
<proteinExistence type="inferred from homology"/>
<dbReference type="Proteomes" id="UP000194127">
    <property type="component" value="Unassembled WGS sequence"/>
</dbReference>
<keyword evidence="4" id="KW-0342">GTP-binding</keyword>
<dbReference type="GO" id="GO:0016020">
    <property type="term" value="C:membrane"/>
    <property type="evidence" value="ECO:0007669"/>
    <property type="project" value="InterPro"/>
</dbReference>
<feature type="region of interest" description="Disordered" evidence="5">
    <location>
        <begin position="1052"/>
        <end position="1240"/>
    </location>
</feature>
<evidence type="ECO:0000256" key="4">
    <source>
        <dbReference type="ARBA" id="ARBA00023134"/>
    </source>
</evidence>
<keyword evidence="8" id="KW-1185">Reference proteome</keyword>
<feature type="domain" description="IRG-type G" evidence="6">
    <location>
        <begin position="1277"/>
        <end position="1484"/>
    </location>
</feature>
<evidence type="ECO:0000256" key="3">
    <source>
        <dbReference type="ARBA" id="ARBA00022801"/>
    </source>
</evidence>
<feature type="region of interest" description="Disordered" evidence="5">
    <location>
        <begin position="646"/>
        <end position="738"/>
    </location>
</feature>
<feature type="compositionally biased region" description="Basic residues" evidence="5">
    <location>
        <begin position="1143"/>
        <end position="1152"/>
    </location>
</feature>
<dbReference type="GeneID" id="36329542"/>
<dbReference type="GO" id="GO:0016787">
    <property type="term" value="F:hydrolase activity"/>
    <property type="evidence" value="ECO:0007669"/>
    <property type="project" value="UniProtKB-KW"/>
</dbReference>
<dbReference type="InterPro" id="IPR051515">
    <property type="entry name" value="IRG"/>
</dbReference>
<dbReference type="PROSITE" id="PS51716">
    <property type="entry name" value="G_IRG"/>
    <property type="match status" value="4"/>
</dbReference>
<evidence type="ECO:0000313" key="8">
    <source>
        <dbReference type="Proteomes" id="UP000194127"/>
    </source>
</evidence>
<dbReference type="EMBL" id="KZ110593">
    <property type="protein sequence ID" value="OSX65654.1"/>
    <property type="molecule type" value="Genomic_DNA"/>
</dbReference>
<feature type="region of interest" description="Disordered" evidence="5">
    <location>
        <begin position="1592"/>
        <end position="1719"/>
    </location>
</feature>
<feature type="region of interest" description="Disordered" evidence="5">
    <location>
        <begin position="131"/>
        <end position="288"/>
    </location>
</feature>
<accession>A0A1X6NAQ4</accession>
<feature type="compositionally biased region" description="Polar residues" evidence="5">
    <location>
        <begin position="675"/>
        <end position="685"/>
    </location>
</feature>
<dbReference type="STRING" id="670580.A0A1X6NAQ4"/>
<feature type="domain" description="IRG-type G" evidence="6">
    <location>
        <begin position="1775"/>
        <end position="1981"/>
    </location>
</feature>
<organism evidence="7 8">
    <name type="scientific">Postia placenta MAD-698-R-SB12</name>
    <dbReference type="NCBI Taxonomy" id="670580"/>
    <lineage>
        <taxon>Eukaryota</taxon>
        <taxon>Fungi</taxon>
        <taxon>Dikarya</taxon>
        <taxon>Basidiomycota</taxon>
        <taxon>Agaricomycotina</taxon>
        <taxon>Agaricomycetes</taxon>
        <taxon>Polyporales</taxon>
        <taxon>Adustoporiaceae</taxon>
        <taxon>Rhodonia</taxon>
    </lineage>
</organism>
<dbReference type="Gene3D" id="3.40.50.300">
    <property type="entry name" value="P-loop containing nucleotide triphosphate hydrolases"/>
    <property type="match status" value="4"/>
</dbReference>
<name>A0A1X6NAQ4_9APHY</name>